<dbReference type="EMBL" id="WKFB01000094">
    <property type="protein sequence ID" value="KAF6736201.1"/>
    <property type="molecule type" value="Genomic_DNA"/>
</dbReference>
<organism evidence="3 4">
    <name type="scientific">Oryzias melastigma</name>
    <name type="common">Marine medaka</name>
    <dbReference type="NCBI Taxonomy" id="30732"/>
    <lineage>
        <taxon>Eukaryota</taxon>
        <taxon>Metazoa</taxon>
        <taxon>Chordata</taxon>
        <taxon>Craniata</taxon>
        <taxon>Vertebrata</taxon>
        <taxon>Euteleostomi</taxon>
        <taxon>Actinopterygii</taxon>
        <taxon>Neopterygii</taxon>
        <taxon>Teleostei</taxon>
        <taxon>Neoteleostei</taxon>
        <taxon>Acanthomorphata</taxon>
        <taxon>Ovalentaria</taxon>
        <taxon>Atherinomorphae</taxon>
        <taxon>Beloniformes</taxon>
        <taxon>Adrianichthyidae</taxon>
        <taxon>Oryziinae</taxon>
        <taxon>Oryzias</taxon>
    </lineage>
</organism>
<dbReference type="InterPro" id="IPR036910">
    <property type="entry name" value="HMG_box_dom_sf"/>
</dbReference>
<keyword evidence="3" id="KW-0378">Hydrolase</keyword>
<keyword evidence="3" id="KW-0547">Nucleotide-binding</keyword>
<dbReference type="GO" id="GO:0003677">
    <property type="term" value="F:DNA binding"/>
    <property type="evidence" value="ECO:0007669"/>
    <property type="project" value="UniProtKB-KW"/>
</dbReference>
<dbReference type="AlphaFoldDB" id="A0A834FL41"/>
<comment type="caution">
    <text evidence="3">The sequence shown here is derived from an EMBL/GenBank/DDBJ whole genome shotgun (WGS) entry which is preliminary data.</text>
</comment>
<keyword evidence="3" id="KW-0067">ATP-binding</keyword>
<dbReference type="SUPFAM" id="SSF47095">
    <property type="entry name" value="HMG-box"/>
    <property type="match status" value="1"/>
</dbReference>
<sequence length="352" mass="39442">MPGSLSNEEEGQDDMDYEEELPDEDDDGERSAVPLTPLASFFSDEDSLREQKRKKPKKMREGKISTVKKRKKEGGLHIRLDSDLETSEVEDERERLDIGSESESSMYVTMKKKKKKPREKKEKKPRKKKRDGEEDEEGDDDGNMKEPKSSSQLMHEWGLEDVQYGFTEDDYKTITNYKAFSQFLRPLIAKKNPKIPMSKMMTVLGAKWREFSANNPFKGASATAVAAAVAAAVETVTVAQPTSVSCSQPSSQQSPIKKAKTKEGKGPGVRKKSKAVKDVKKKAKPKKTKSKPGQSGKKKKVSSSEEDFLEESDFDDISIHSASVLSDTSGAANKKRARRGRKKRKSMLCCFL</sequence>
<proteinExistence type="predicted"/>
<feature type="compositionally biased region" description="Basic residues" evidence="1">
    <location>
        <begin position="333"/>
        <end position="346"/>
    </location>
</feature>
<dbReference type="GO" id="GO:0004386">
    <property type="term" value="F:helicase activity"/>
    <property type="evidence" value="ECO:0007669"/>
    <property type="project" value="UniProtKB-KW"/>
</dbReference>
<protein>
    <submittedName>
        <fullName evidence="3">Chromodomain-helicase-DNA-binding protein 5</fullName>
    </submittedName>
</protein>
<feature type="compositionally biased region" description="Acidic residues" evidence="1">
    <location>
        <begin position="7"/>
        <end position="28"/>
    </location>
</feature>
<evidence type="ECO:0000313" key="3">
    <source>
        <dbReference type="EMBL" id="KAF6736201.1"/>
    </source>
</evidence>
<evidence type="ECO:0000256" key="1">
    <source>
        <dbReference type="SAM" id="MobiDB-lite"/>
    </source>
</evidence>
<reference evidence="3" key="1">
    <citation type="journal article" name="BMC Genomics">
        <title>Long-read sequencing and de novo genome assembly of marine medaka (Oryzias melastigma).</title>
        <authorList>
            <person name="Liang P."/>
            <person name="Saqib H.S.A."/>
            <person name="Ni X."/>
            <person name="Shen Y."/>
        </authorList>
    </citation>
    <scope>NUCLEOTIDE SEQUENCE</scope>
    <source>
        <strain evidence="3">Bigg-433</strain>
    </source>
</reference>
<feature type="compositionally biased region" description="Basic residues" evidence="1">
    <location>
        <begin position="268"/>
        <end position="301"/>
    </location>
</feature>
<feature type="domain" description="CHD N-terminal" evidence="2">
    <location>
        <begin position="166"/>
        <end position="216"/>
    </location>
</feature>
<feature type="compositionally biased region" description="Basic residues" evidence="1">
    <location>
        <begin position="110"/>
        <end position="129"/>
    </location>
</feature>
<feature type="compositionally biased region" description="Low complexity" evidence="1">
    <location>
        <begin position="240"/>
        <end position="255"/>
    </location>
</feature>
<gene>
    <name evidence="3" type="ORF">FQA47_024482</name>
</gene>
<accession>A0A834FL41</accession>
<keyword evidence="3" id="KW-0347">Helicase</keyword>
<evidence type="ECO:0000313" key="4">
    <source>
        <dbReference type="Proteomes" id="UP000646548"/>
    </source>
</evidence>
<feature type="region of interest" description="Disordered" evidence="1">
    <location>
        <begin position="1"/>
        <end position="156"/>
    </location>
</feature>
<dbReference type="Pfam" id="PF08073">
    <property type="entry name" value="CHDNT"/>
    <property type="match status" value="1"/>
</dbReference>
<dbReference type="Proteomes" id="UP000646548">
    <property type="component" value="Unassembled WGS sequence"/>
</dbReference>
<keyword evidence="3" id="KW-0238">DNA-binding</keyword>
<feature type="compositionally biased region" description="Basic and acidic residues" evidence="1">
    <location>
        <begin position="73"/>
        <end position="82"/>
    </location>
</feature>
<feature type="region of interest" description="Disordered" evidence="1">
    <location>
        <begin position="325"/>
        <end position="348"/>
    </location>
</feature>
<name>A0A834FL41_ORYME</name>
<feature type="compositionally biased region" description="Basic residues" evidence="1">
    <location>
        <begin position="51"/>
        <end position="72"/>
    </location>
</feature>
<feature type="region of interest" description="Disordered" evidence="1">
    <location>
        <begin position="240"/>
        <end position="305"/>
    </location>
</feature>
<dbReference type="InterPro" id="IPR012958">
    <property type="entry name" value="CHD_N"/>
</dbReference>
<evidence type="ECO:0000259" key="2">
    <source>
        <dbReference type="Pfam" id="PF08073"/>
    </source>
</evidence>